<dbReference type="Pfam" id="PF17775">
    <property type="entry name" value="YchJ_M-like"/>
    <property type="match status" value="1"/>
</dbReference>
<reference evidence="4 5" key="1">
    <citation type="submission" date="2018-01" db="EMBL/GenBank/DDBJ databases">
        <title>Saezia sanguinis gen. nov., sp. nov., in the order Burkholderiales isolated from human blood.</title>
        <authorList>
            <person name="Medina-Pascual M.J."/>
            <person name="Valdezate S."/>
            <person name="Monzon S."/>
            <person name="Cuesta I."/>
            <person name="Carrasco G."/>
            <person name="Villalon P."/>
            <person name="Saez-Nieto J.A."/>
        </authorList>
    </citation>
    <scope>NUCLEOTIDE SEQUENCE [LARGE SCALE GENOMIC DNA]</scope>
    <source>
        <strain evidence="4 5">CNM695-12</strain>
    </source>
</reference>
<sequence>MKKRSAPLSCPCASGHTYEQCCQRWHDGTQLLQAPDAVSLMRSRYSAFVFDLRPYLLATWHPRTRPQTIDPPDPELKWIGLQICSHQQQDDTHATVEFIAKYRIRGKAHRLHELSRFERISGQWYYVDGEFQE</sequence>
<evidence type="ECO:0000313" key="5">
    <source>
        <dbReference type="Proteomes" id="UP000286947"/>
    </source>
</evidence>
<gene>
    <name evidence="4" type="ORF">CUZ56_01635</name>
</gene>
<evidence type="ECO:0000259" key="3">
    <source>
        <dbReference type="Pfam" id="PF17775"/>
    </source>
</evidence>
<evidence type="ECO:0000313" key="4">
    <source>
        <dbReference type="EMBL" id="RUS66841.1"/>
    </source>
</evidence>
<dbReference type="Pfam" id="PF02810">
    <property type="entry name" value="SEC-C"/>
    <property type="match status" value="1"/>
</dbReference>
<dbReference type="OrthoDB" id="21421at2"/>
<dbReference type="HAMAP" id="MF_00612">
    <property type="entry name" value="UPF0225"/>
    <property type="match status" value="1"/>
</dbReference>
<accession>A0A433SDL0</accession>
<dbReference type="SUPFAM" id="SSF54427">
    <property type="entry name" value="NTF2-like"/>
    <property type="match status" value="1"/>
</dbReference>
<dbReference type="InterPro" id="IPR032710">
    <property type="entry name" value="NTF2-like_dom_sf"/>
</dbReference>
<dbReference type="InterPro" id="IPR023006">
    <property type="entry name" value="YchJ-like"/>
</dbReference>
<dbReference type="InterPro" id="IPR048469">
    <property type="entry name" value="YchJ-like_M"/>
</dbReference>
<evidence type="ECO:0000256" key="1">
    <source>
        <dbReference type="ARBA" id="ARBA00010839"/>
    </source>
</evidence>
<protein>
    <recommendedName>
        <fullName evidence="2">UPF0225 protein CUZ56_01635</fullName>
    </recommendedName>
</protein>
<evidence type="ECO:0000256" key="2">
    <source>
        <dbReference type="HAMAP-Rule" id="MF_00612"/>
    </source>
</evidence>
<proteinExistence type="inferred from homology"/>
<dbReference type="AlphaFoldDB" id="A0A433SDL0"/>
<dbReference type="InterPro" id="IPR004027">
    <property type="entry name" value="SEC_C_motif"/>
</dbReference>
<dbReference type="Proteomes" id="UP000286947">
    <property type="component" value="Unassembled WGS sequence"/>
</dbReference>
<dbReference type="Gene3D" id="3.10.450.50">
    <property type="match status" value="1"/>
</dbReference>
<organism evidence="4 5">
    <name type="scientific">Saezia sanguinis</name>
    <dbReference type="NCBI Taxonomy" id="1965230"/>
    <lineage>
        <taxon>Bacteria</taxon>
        <taxon>Pseudomonadati</taxon>
        <taxon>Pseudomonadota</taxon>
        <taxon>Betaproteobacteria</taxon>
        <taxon>Burkholderiales</taxon>
        <taxon>Saeziaceae</taxon>
        <taxon>Saezia</taxon>
    </lineage>
</organism>
<keyword evidence="5" id="KW-1185">Reference proteome</keyword>
<dbReference type="RefSeq" id="WP_126979844.1">
    <property type="nucleotide sequence ID" value="NZ_PQSP01000003.1"/>
</dbReference>
<comment type="caution">
    <text evidence="4">The sequence shown here is derived from an EMBL/GenBank/DDBJ whole genome shotgun (WGS) entry which is preliminary data.</text>
</comment>
<dbReference type="EMBL" id="PQSP01000003">
    <property type="protein sequence ID" value="RUS66841.1"/>
    <property type="molecule type" value="Genomic_DNA"/>
</dbReference>
<name>A0A433SDL0_9BURK</name>
<comment type="similarity">
    <text evidence="1 2">Belongs to the UPF0225 family.</text>
</comment>
<feature type="domain" description="YchJ-like middle NTF2-like" evidence="3">
    <location>
        <begin position="37"/>
        <end position="129"/>
    </location>
</feature>